<dbReference type="GO" id="GO:0098609">
    <property type="term" value="P:cell-cell adhesion"/>
    <property type="evidence" value="ECO:0007669"/>
    <property type="project" value="TreeGrafter"/>
</dbReference>
<dbReference type="PROSITE" id="PS50106">
    <property type="entry name" value="PDZ"/>
    <property type="match status" value="1"/>
</dbReference>
<keyword evidence="13" id="KW-1185">Reference proteome</keyword>
<dbReference type="GO" id="GO:0005741">
    <property type="term" value="C:mitochondrial outer membrane"/>
    <property type="evidence" value="ECO:0007669"/>
    <property type="project" value="UniProtKB-SubCell"/>
</dbReference>
<evidence type="ECO:0000259" key="11">
    <source>
        <dbReference type="PROSITE" id="PS50106"/>
    </source>
</evidence>
<dbReference type="GO" id="GO:0019901">
    <property type="term" value="F:protein kinase binding"/>
    <property type="evidence" value="ECO:0007669"/>
    <property type="project" value="TreeGrafter"/>
</dbReference>
<evidence type="ECO:0000256" key="9">
    <source>
        <dbReference type="ARBA" id="ARBA00075222"/>
    </source>
</evidence>
<evidence type="ECO:0000256" key="6">
    <source>
        <dbReference type="ARBA" id="ARBA00023136"/>
    </source>
</evidence>
<dbReference type="InterPro" id="IPR001478">
    <property type="entry name" value="PDZ"/>
</dbReference>
<dbReference type="Proteomes" id="UP001374579">
    <property type="component" value="Unassembled WGS sequence"/>
</dbReference>
<evidence type="ECO:0000256" key="2">
    <source>
        <dbReference type="ARBA" id="ARBA00022692"/>
    </source>
</evidence>
<gene>
    <name evidence="12" type="ORF">V1264_018699</name>
</gene>
<evidence type="ECO:0000256" key="10">
    <source>
        <dbReference type="SAM" id="Phobius"/>
    </source>
</evidence>
<accession>A0AAN9GDR1</accession>
<evidence type="ECO:0000256" key="8">
    <source>
        <dbReference type="ARBA" id="ARBA00070337"/>
    </source>
</evidence>
<name>A0AAN9GDR1_9CAEN</name>
<keyword evidence="2 10" id="KW-0812">Transmembrane</keyword>
<keyword evidence="6 10" id="KW-0472">Membrane</keyword>
<dbReference type="Pfam" id="PF00595">
    <property type="entry name" value="PDZ"/>
    <property type="match status" value="1"/>
</dbReference>
<reference evidence="12 13" key="1">
    <citation type="submission" date="2024-02" db="EMBL/GenBank/DDBJ databases">
        <title>Chromosome-scale genome assembly of the rough periwinkle Littorina saxatilis.</title>
        <authorList>
            <person name="De Jode A."/>
            <person name="Faria R."/>
            <person name="Formenti G."/>
            <person name="Sims Y."/>
            <person name="Smith T.P."/>
            <person name="Tracey A."/>
            <person name="Wood J.M.D."/>
            <person name="Zagrodzka Z.B."/>
            <person name="Johannesson K."/>
            <person name="Butlin R.K."/>
            <person name="Leder E.H."/>
        </authorList>
    </citation>
    <scope>NUCLEOTIDE SEQUENCE [LARGE SCALE GENOMIC DNA]</scope>
    <source>
        <strain evidence="12">Snail1</strain>
        <tissue evidence="12">Muscle</tissue>
    </source>
</reference>
<sequence>MSLNLPVAELMLERGDSGLGFNIRGGTDIPHVPGDSGIFVTRLKEDGAAFKDGRLKEGDKILEVNGKNIERVTHNEAVQIFITAGNTVRMKVQHGAYNELMKNLSSSRPGAGGGAAKIIVIALLVLAVAGIGGFVFHRSQQQA</sequence>
<dbReference type="EMBL" id="JBAMIC010000008">
    <property type="protein sequence ID" value="KAK7103894.1"/>
    <property type="molecule type" value="Genomic_DNA"/>
</dbReference>
<dbReference type="FunFam" id="2.30.42.10:FF:000161">
    <property type="entry name" value="Synaptojanin-2-binding protein"/>
    <property type="match status" value="1"/>
</dbReference>
<evidence type="ECO:0000256" key="7">
    <source>
        <dbReference type="ARBA" id="ARBA00063547"/>
    </source>
</evidence>
<comment type="subcellular location">
    <subcellularLocation>
        <location evidence="1">Mitochondrion outer membrane</location>
    </subcellularLocation>
</comment>
<feature type="domain" description="PDZ" evidence="11">
    <location>
        <begin position="9"/>
        <end position="96"/>
    </location>
</feature>
<dbReference type="AlphaFoldDB" id="A0AAN9GDR1"/>
<dbReference type="GO" id="GO:0097120">
    <property type="term" value="P:receptor localization to synapse"/>
    <property type="evidence" value="ECO:0007669"/>
    <property type="project" value="TreeGrafter"/>
</dbReference>
<comment type="subunit">
    <text evidence="7">Binds (via the PDZ domain) to isoform 2A of SYNJ2 (via the unique motif in the C-terminus). Interacts (via C-terminus) with RALBP1. Interacts (via PDZ domain) with ACVR2A (via C-terminus) and ACVR2B (via C-terminus). Forms a ternary complex with ACVR2A and RALBP1. Interacts with MAPK12. Interacts with DLL1; enhances DLL1 protein stability, and promotes notch signaling in endothelial cells.</text>
</comment>
<dbReference type="GO" id="GO:0043113">
    <property type="term" value="P:receptor clustering"/>
    <property type="evidence" value="ECO:0007669"/>
    <property type="project" value="TreeGrafter"/>
</dbReference>
<dbReference type="GO" id="GO:0045197">
    <property type="term" value="P:establishment or maintenance of epithelial cell apical/basal polarity"/>
    <property type="evidence" value="ECO:0007669"/>
    <property type="project" value="TreeGrafter"/>
</dbReference>
<evidence type="ECO:0000256" key="5">
    <source>
        <dbReference type="ARBA" id="ARBA00023128"/>
    </source>
</evidence>
<dbReference type="GO" id="GO:0016323">
    <property type="term" value="C:basolateral plasma membrane"/>
    <property type="evidence" value="ECO:0007669"/>
    <property type="project" value="TreeGrafter"/>
</dbReference>
<evidence type="ECO:0000256" key="1">
    <source>
        <dbReference type="ARBA" id="ARBA00004294"/>
    </source>
</evidence>
<dbReference type="PANTHER" id="PTHR23119:SF51">
    <property type="entry name" value="DISKS LARGE 1 TUMOR SUPPRESSOR PROTEIN"/>
    <property type="match status" value="1"/>
</dbReference>
<evidence type="ECO:0000313" key="12">
    <source>
        <dbReference type="EMBL" id="KAK7103894.1"/>
    </source>
</evidence>
<dbReference type="SUPFAM" id="SSF50156">
    <property type="entry name" value="PDZ domain-like"/>
    <property type="match status" value="1"/>
</dbReference>
<dbReference type="Gene3D" id="2.30.42.10">
    <property type="match status" value="1"/>
</dbReference>
<dbReference type="SMART" id="SM00228">
    <property type="entry name" value="PDZ"/>
    <property type="match status" value="1"/>
</dbReference>
<keyword evidence="4 10" id="KW-1133">Transmembrane helix</keyword>
<organism evidence="12 13">
    <name type="scientific">Littorina saxatilis</name>
    <dbReference type="NCBI Taxonomy" id="31220"/>
    <lineage>
        <taxon>Eukaryota</taxon>
        <taxon>Metazoa</taxon>
        <taxon>Spiralia</taxon>
        <taxon>Lophotrochozoa</taxon>
        <taxon>Mollusca</taxon>
        <taxon>Gastropoda</taxon>
        <taxon>Caenogastropoda</taxon>
        <taxon>Littorinimorpha</taxon>
        <taxon>Littorinoidea</taxon>
        <taxon>Littorinidae</taxon>
        <taxon>Littorina</taxon>
    </lineage>
</organism>
<evidence type="ECO:0000256" key="4">
    <source>
        <dbReference type="ARBA" id="ARBA00022989"/>
    </source>
</evidence>
<evidence type="ECO:0000313" key="13">
    <source>
        <dbReference type="Proteomes" id="UP001374579"/>
    </source>
</evidence>
<proteinExistence type="predicted"/>
<dbReference type="InterPro" id="IPR036034">
    <property type="entry name" value="PDZ_sf"/>
</dbReference>
<feature type="transmembrane region" description="Helical" evidence="10">
    <location>
        <begin position="114"/>
        <end position="136"/>
    </location>
</feature>
<keyword evidence="5" id="KW-0496">Mitochondrion</keyword>
<evidence type="ECO:0000256" key="3">
    <source>
        <dbReference type="ARBA" id="ARBA00022787"/>
    </source>
</evidence>
<comment type="caution">
    <text evidence="12">The sequence shown here is derived from an EMBL/GenBank/DDBJ whole genome shotgun (WGS) entry which is preliminary data.</text>
</comment>
<keyword evidence="3" id="KW-1000">Mitochondrion outer membrane</keyword>
<dbReference type="PANTHER" id="PTHR23119">
    <property type="entry name" value="DISCS LARGE"/>
    <property type="match status" value="1"/>
</dbReference>
<protein>
    <recommendedName>
        <fullName evidence="8">Synaptojanin-2-binding protein</fullName>
    </recommendedName>
    <alternativeName>
        <fullName evidence="9">Mitochondrial outer membrane protein 25</fullName>
    </alternativeName>
</protein>
<dbReference type="GO" id="GO:0030054">
    <property type="term" value="C:cell junction"/>
    <property type="evidence" value="ECO:0007669"/>
    <property type="project" value="TreeGrafter"/>
</dbReference>
<dbReference type="InterPro" id="IPR050614">
    <property type="entry name" value="Synaptic_Scaffolding_LAP-MAGUK"/>
</dbReference>